<proteinExistence type="predicted"/>
<dbReference type="PANTHER" id="PTHR47504">
    <property type="entry name" value="RIGHT ORIGIN-BINDING PROTEIN"/>
    <property type="match status" value="1"/>
</dbReference>
<dbReference type="Gene3D" id="1.10.10.60">
    <property type="entry name" value="Homeodomain-like"/>
    <property type="match status" value="2"/>
</dbReference>
<dbReference type="InterPro" id="IPR009057">
    <property type="entry name" value="Homeodomain-like_sf"/>
</dbReference>
<dbReference type="EMBL" id="JARTQQ020000001">
    <property type="protein sequence ID" value="MEC5728091.1"/>
    <property type="molecule type" value="Genomic_DNA"/>
</dbReference>
<evidence type="ECO:0000313" key="5">
    <source>
        <dbReference type="EMBL" id="MEC5728091.1"/>
    </source>
</evidence>
<keyword evidence="3" id="KW-0804">Transcription</keyword>
<evidence type="ECO:0000313" key="7">
    <source>
        <dbReference type="Proteomes" id="UP000050495"/>
    </source>
</evidence>
<dbReference type="Proteomes" id="UP001175344">
    <property type="component" value="Unassembled WGS sequence"/>
</dbReference>
<dbReference type="InterPro" id="IPR018062">
    <property type="entry name" value="HTH_AraC-typ_CS"/>
</dbReference>
<evidence type="ECO:0000256" key="3">
    <source>
        <dbReference type="ARBA" id="ARBA00023163"/>
    </source>
</evidence>
<dbReference type="EMBL" id="LJEY02000167">
    <property type="protein sequence ID" value="OEH15186.1"/>
    <property type="molecule type" value="Genomic_DNA"/>
</dbReference>
<dbReference type="InterPro" id="IPR020449">
    <property type="entry name" value="Tscrpt_reg_AraC-type_HTH"/>
</dbReference>
<dbReference type="GO" id="GO:0043565">
    <property type="term" value="F:sequence-specific DNA binding"/>
    <property type="evidence" value="ECO:0007669"/>
    <property type="project" value="InterPro"/>
</dbReference>
<keyword evidence="8" id="KW-1185">Reference proteome</keyword>
<dbReference type="SMART" id="SM00342">
    <property type="entry name" value="HTH_ARAC"/>
    <property type="match status" value="1"/>
</dbReference>
<sequence>MTISAQVIDTIVEWIDDNLHQPLRIEEIARHAGYSKWHLQRLFMQYKGESLGRYIRERKLLLAARDLRESDARVYDICLRYGFDSQQTFTRIFTRTFNQPPGAYRKENHSQPH</sequence>
<evidence type="ECO:0000313" key="8">
    <source>
        <dbReference type="Proteomes" id="UP001175344"/>
    </source>
</evidence>
<feature type="domain" description="HTH araC/xylS-type" evidence="4">
    <location>
        <begin position="9"/>
        <end position="107"/>
    </location>
</feature>
<dbReference type="NCBIfam" id="NF012144">
    <property type="entry name" value="ramA_TF"/>
    <property type="match status" value="1"/>
</dbReference>
<dbReference type="RefSeq" id="WP_032668308.1">
    <property type="nucleotide sequence ID" value="NZ_BLWZ01000006.1"/>
</dbReference>
<gene>
    <name evidence="6" type="ORF">AN696_0215825</name>
    <name evidence="5" type="ORF">QAA55_006640</name>
</gene>
<accession>A0AAQ0Y0H3</accession>
<dbReference type="Pfam" id="PF12833">
    <property type="entry name" value="HTH_18"/>
    <property type="match status" value="1"/>
</dbReference>
<organism evidence="6 7">
    <name type="scientific">Enterobacter asburiae</name>
    <dbReference type="NCBI Taxonomy" id="61645"/>
    <lineage>
        <taxon>Bacteria</taxon>
        <taxon>Pseudomonadati</taxon>
        <taxon>Pseudomonadota</taxon>
        <taxon>Gammaproteobacteria</taxon>
        <taxon>Enterobacterales</taxon>
        <taxon>Enterobacteriaceae</taxon>
        <taxon>Enterobacter</taxon>
        <taxon>Enterobacter cloacae complex</taxon>
    </lineage>
</organism>
<keyword evidence="2 6" id="KW-0238">DNA-binding</keyword>
<dbReference type="PANTHER" id="PTHR47504:SF2">
    <property type="entry name" value="REGULATORY PROTEIN SOXS"/>
    <property type="match status" value="1"/>
</dbReference>
<reference evidence="5" key="3">
    <citation type="journal article" date="2023" name="Nat. Commun.">
        <title>Genomic dissection of endemic carbapenem resistance reveals metallo-beta-lactamase dissemination through clonal, plasmid and integron transfer.</title>
        <authorList>
            <person name="Macesic N."/>
            <person name="Hawkey J."/>
            <person name="Vezina B."/>
            <person name="Wisniewski J.A."/>
            <person name="Cottingham H."/>
            <person name="Blakeway L.V."/>
            <person name="Harshegyi T."/>
            <person name="Pragastis K."/>
            <person name="Badoordeen G.Z."/>
            <person name="Dennison A."/>
            <person name="Spelman D.W."/>
            <person name="Jenney A.W.J."/>
            <person name="Peleg A.Y."/>
        </authorList>
    </citation>
    <scope>NUCLEOTIDE SEQUENCE</scope>
    <source>
        <strain evidence="5">CPO239</strain>
    </source>
</reference>
<dbReference type="GeneID" id="93264590"/>
<keyword evidence="1" id="KW-0805">Transcription regulation</keyword>
<dbReference type="PROSITE" id="PS00041">
    <property type="entry name" value="HTH_ARAC_FAMILY_1"/>
    <property type="match status" value="1"/>
</dbReference>
<evidence type="ECO:0000256" key="1">
    <source>
        <dbReference type="ARBA" id="ARBA00023015"/>
    </source>
</evidence>
<evidence type="ECO:0000256" key="2">
    <source>
        <dbReference type="ARBA" id="ARBA00023125"/>
    </source>
</evidence>
<reference evidence="6 7" key="1">
    <citation type="submission" date="2016-04" db="EMBL/GenBank/DDBJ databases">
        <authorList>
            <person name="Osei Sekyere J."/>
            <person name="Sivertsen A."/>
            <person name="Pedersen A.T."/>
            <person name="Sundsfjord A."/>
        </authorList>
    </citation>
    <scope>NUCLEOTIDE SEQUENCE [LARGE SCALE GENOMIC DNA]</scope>
    <source>
        <strain evidence="6 7">ST435:939705067</strain>
    </source>
</reference>
<dbReference type="Proteomes" id="UP000050495">
    <property type="component" value="Unassembled WGS sequence"/>
</dbReference>
<comment type="caution">
    <text evidence="6">The sequence shown here is derived from an EMBL/GenBank/DDBJ whole genome shotgun (WGS) entry which is preliminary data.</text>
</comment>
<dbReference type="InterPro" id="IPR018060">
    <property type="entry name" value="HTH_AraC"/>
</dbReference>
<dbReference type="AlphaFoldDB" id="A0AAQ0Y0H3"/>
<dbReference type="InterPro" id="IPR058135">
    <property type="entry name" value="RamA_enterobacterales"/>
</dbReference>
<reference evidence="6" key="2">
    <citation type="journal article" date="2017" name="PLoS ONE">
        <title>Genomic and phenotypic characterisation of fluoroquinolone resistance mechanisms in Enterobacteriaceae in Durban, South Africa.</title>
        <authorList>
            <person name="Osei Sekyere J."/>
            <person name="Amoako D.G."/>
        </authorList>
    </citation>
    <scope>NUCLEOTIDE SEQUENCE</scope>
    <source>
        <strain evidence="6">ST435:939705067</strain>
    </source>
</reference>
<dbReference type="PRINTS" id="PR00032">
    <property type="entry name" value="HTHARAC"/>
</dbReference>
<dbReference type="SUPFAM" id="SSF46689">
    <property type="entry name" value="Homeodomain-like"/>
    <property type="match status" value="2"/>
</dbReference>
<dbReference type="InterPro" id="IPR050959">
    <property type="entry name" value="MarA-like"/>
</dbReference>
<dbReference type="GO" id="GO:0003700">
    <property type="term" value="F:DNA-binding transcription factor activity"/>
    <property type="evidence" value="ECO:0007669"/>
    <property type="project" value="InterPro"/>
</dbReference>
<reference evidence="5" key="4">
    <citation type="submission" date="2024-01" db="EMBL/GenBank/DDBJ databases">
        <authorList>
            <person name="Macesic N."/>
        </authorList>
    </citation>
    <scope>NUCLEOTIDE SEQUENCE</scope>
    <source>
        <strain evidence="5">CPO239</strain>
    </source>
</reference>
<dbReference type="PROSITE" id="PS01124">
    <property type="entry name" value="HTH_ARAC_FAMILY_2"/>
    <property type="match status" value="1"/>
</dbReference>
<evidence type="ECO:0000313" key="6">
    <source>
        <dbReference type="EMBL" id="OEH15186.1"/>
    </source>
</evidence>
<evidence type="ECO:0000259" key="4">
    <source>
        <dbReference type="PROSITE" id="PS01124"/>
    </source>
</evidence>
<protein>
    <submittedName>
        <fullName evidence="6">DNA-binding transcriptional regulator RamA</fullName>
    </submittedName>
    <submittedName>
        <fullName evidence="5">RamA family antibiotic efflux transcriptional regulator</fullName>
    </submittedName>
</protein>
<name>A0AAQ0Y0H3_ENTAS</name>